<comment type="similarity">
    <text evidence="3">Belongs to the SelA family.</text>
</comment>
<proteinExistence type="inferred from homology"/>
<accession>A0ABV3BSX0</accession>
<keyword evidence="5" id="KW-1185">Reference proteome</keyword>
<evidence type="ECO:0000313" key="4">
    <source>
        <dbReference type="EMBL" id="MEU6824106.1"/>
    </source>
</evidence>
<evidence type="ECO:0000256" key="2">
    <source>
        <dbReference type="ARBA" id="ARBA00022898"/>
    </source>
</evidence>
<dbReference type="GO" id="GO:0008483">
    <property type="term" value="F:transaminase activity"/>
    <property type="evidence" value="ECO:0007669"/>
    <property type="project" value="UniProtKB-KW"/>
</dbReference>
<reference evidence="4 5" key="1">
    <citation type="submission" date="2024-06" db="EMBL/GenBank/DDBJ databases">
        <title>The Natural Products Discovery Center: Release of the First 8490 Sequenced Strains for Exploring Actinobacteria Biosynthetic Diversity.</title>
        <authorList>
            <person name="Kalkreuter E."/>
            <person name="Kautsar S.A."/>
            <person name="Yang D."/>
            <person name="Bader C.D."/>
            <person name="Teijaro C.N."/>
            <person name="Fluegel L."/>
            <person name="Davis C.M."/>
            <person name="Simpson J.R."/>
            <person name="Lauterbach L."/>
            <person name="Steele A.D."/>
            <person name="Gui C."/>
            <person name="Meng S."/>
            <person name="Li G."/>
            <person name="Viehrig K."/>
            <person name="Ye F."/>
            <person name="Su P."/>
            <person name="Kiefer A.F."/>
            <person name="Nichols A."/>
            <person name="Cepeda A.J."/>
            <person name="Yan W."/>
            <person name="Fan B."/>
            <person name="Jiang Y."/>
            <person name="Adhikari A."/>
            <person name="Zheng C.-J."/>
            <person name="Schuster L."/>
            <person name="Cowan T.M."/>
            <person name="Smanski M.J."/>
            <person name="Chevrette M.G."/>
            <person name="De Carvalho L.P.S."/>
            <person name="Shen B."/>
        </authorList>
    </citation>
    <scope>NUCLEOTIDE SEQUENCE [LARGE SCALE GENOMIC DNA]</scope>
    <source>
        <strain evidence="4 5">NPDC046838</strain>
    </source>
</reference>
<dbReference type="PANTHER" id="PTHR32328:SF0">
    <property type="entry name" value="L-SERYL-TRNA(SEC) SELENIUM TRANSFERASE"/>
    <property type="match status" value="1"/>
</dbReference>
<keyword evidence="4" id="KW-0032">Aminotransferase</keyword>
<sequence>MGLHDQYGLTRIINARGTFTPLGVSRSDGRVAAVAAEALGEFFVMAELQDVASGVIAGVTGAEAGAVVHCTSSGLTLSVAAAMTGDSAERVAALPDSTGMPARVVLPAGHAVDYGHPLLQDIRLAGATPVPAGTAAECTVTDLEAALAHPDTACLLLVSSRLVRGADIPLAEAVAAAHRRGVPAVVDGAAQDLRVAELLATGADLVLVSGQKYLGSPTAGLVMGRAGMVRAVRAQEKGIGRAMKASKEAVLGALAALQVRQELDLDVWRRAQEEKAVRFAEKAGALPGLGATLVPDPTGLPFSRVRLAVDPSRAGLDAAALTLALQAGSPQIWVMTEEREGGQGEVHRELVLELVPLTGAEIDVILERLAALLPGN</sequence>
<keyword evidence="4" id="KW-0808">Transferase</keyword>
<dbReference type="RefSeq" id="WP_359353246.1">
    <property type="nucleotide sequence ID" value="NZ_JBEYXV010000014.1"/>
</dbReference>
<evidence type="ECO:0000256" key="1">
    <source>
        <dbReference type="ARBA" id="ARBA00001933"/>
    </source>
</evidence>
<evidence type="ECO:0000313" key="5">
    <source>
        <dbReference type="Proteomes" id="UP001551176"/>
    </source>
</evidence>
<comment type="caution">
    <text evidence="4">The sequence shown here is derived from an EMBL/GenBank/DDBJ whole genome shotgun (WGS) entry which is preliminary data.</text>
</comment>
<protein>
    <submittedName>
        <fullName evidence="4">Aminotransferase class V-fold PLP-dependent enzyme</fullName>
    </submittedName>
</protein>
<dbReference type="SUPFAM" id="SSF53383">
    <property type="entry name" value="PLP-dependent transferases"/>
    <property type="match status" value="1"/>
</dbReference>
<keyword evidence="2" id="KW-0663">Pyridoxal phosphate</keyword>
<dbReference type="InterPro" id="IPR015421">
    <property type="entry name" value="PyrdxlP-dep_Trfase_major"/>
</dbReference>
<name>A0ABV3BSX0_9ACTN</name>
<dbReference type="EMBL" id="JBEYXV010000014">
    <property type="protein sequence ID" value="MEU6824106.1"/>
    <property type="molecule type" value="Genomic_DNA"/>
</dbReference>
<dbReference type="Proteomes" id="UP001551176">
    <property type="component" value="Unassembled WGS sequence"/>
</dbReference>
<comment type="cofactor">
    <cofactor evidence="1">
        <name>pyridoxal 5'-phosphate</name>
        <dbReference type="ChEBI" id="CHEBI:597326"/>
    </cofactor>
</comment>
<organism evidence="4 5">
    <name type="scientific">Streptomyces atriruber</name>
    <dbReference type="NCBI Taxonomy" id="545121"/>
    <lineage>
        <taxon>Bacteria</taxon>
        <taxon>Bacillati</taxon>
        <taxon>Actinomycetota</taxon>
        <taxon>Actinomycetes</taxon>
        <taxon>Kitasatosporales</taxon>
        <taxon>Streptomycetaceae</taxon>
        <taxon>Streptomyces</taxon>
    </lineage>
</organism>
<evidence type="ECO:0000256" key="3">
    <source>
        <dbReference type="ARBA" id="ARBA00044507"/>
    </source>
</evidence>
<dbReference type="InterPro" id="IPR015424">
    <property type="entry name" value="PyrdxlP-dep_Trfase"/>
</dbReference>
<gene>
    <name evidence="4" type="ORF">ABZ921_26040</name>
</gene>
<dbReference type="InterPro" id="IPR018319">
    <property type="entry name" value="SelA-like"/>
</dbReference>
<dbReference type="Pfam" id="PF03841">
    <property type="entry name" value="SelA"/>
    <property type="match status" value="1"/>
</dbReference>
<dbReference type="PANTHER" id="PTHR32328">
    <property type="entry name" value="L-SERYL-TRNA(SEC) SELENIUM TRANSFERASE"/>
    <property type="match status" value="1"/>
</dbReference>
<dbReference type="Gene3D" id="3.40.640.10">
    <property type="entry name" value="Type I PLP-dependent aspartate aminotransferase-like (Major domain)"/>
    <property type="match status" value="1"/>
</dbReference>